<protein>
    <recommendedName>
        <fullName evidence="4">DUF3558 domain-containing protein</fullName>
    </recommendedName>
</protein>
<dbReference type="Pfam" id="PF12079">
    <property type="entry name" value="DUF3558"/>
    <property type="match status" value="1"/>
</dbReference>
<dbReference type="PROSITE" id="PS51257">
    <property type="entry name" value="PROKAR_LIPOPROTEIN"/>
    <property type="match status" value="1"/>
</dbReference>
<evidence type="ECO:0000313" key="2">
    <source>
        <dbReference type="EMBL" id="SFW88605.1"/>
    </source>
</evidence>
<feature type="signal peptide" evidence="1">
    <location>
        <begin position="1"/>
        <end position="25"/>
    </location>
</feature>
<evidence type="ECO:0000313" key="3">
    <source>
        <dbReference type="Proteomes" id="UP000182740"/>
    </source>
</evidence>
<gene>
    <name evidence="2" type="ORF">SAMN04489730_7014</name>
</gene>
<sequence length="189" mass="19132">MADTIRRTALALMVAVGAVACTGPASPPTTTSATAPSTSAVPLDVARYLASPCSGVPGDLTTQLGLPQREDAHDTVLVGAGDQSECRLSSAPPLSAAAEVRFYPKARPLPLVTGPGSQVKATTAAGYPAGEWVLSKGNDGSFTSCQIIVDVAPTQGVATLYNGPAGEPTRTSCAKAKQLVEGVLASLRR</sequence>
<dbReference type="PROSITE" id="PS51318">
    <property type="entry name" value="TAT"/>
    <property type="match status" value="1"/>
</dbReference>
<dbReference type="Proteomes" id="UP000182740">
    <property type="component" value="Unassembled WGS sequence"/>
</dbReference>
<feature type="chain" id="PRO_5039641102" description="DUF3558 domain-containing protein" evidence="1">
    <location>
        <begin position="26"/>
        <end position="189"/>
    </location>
</feature>
<dbReference type="STRING" id="546364.SAMN04489730_7014"/>
<keyword evidence="3" id="KW-1185">Reference proteome</keyword>
<keyword evidence="1" id="KW-0732">Signal</keyword>
<evidence type="ECO:0008006" key="4">
    <source>
        <dbReference type="Google" id="ProtNLM"/>
    </source>
</evidence>
<dbReference type="RefSeq" id="WP_072480235.1">
    <property type="nucleotide sequence ID" value="NZ_FPJG01000006.1"/>
</dbReference>
<reference evidence="3" key="1">
    <citation type="submission" date="2016-11" db="EMBL/GenBank/DDBJ databases">
        <authorList>
            <person name="Varghese N."/>
            <person name="Submissions S."/>
        </authorList>
    </citation>
    <scope>NUCLEOTIDE SEQUENCE [LARGE SCALE GENOMIC DNA]</scope>
    <source>
        <strain evidence="3">DSM 44671</strain>
    </source>
</reference>
<evidence type="ECO:0000256" key="1">
    <source>
        <dbReference type="SAM" id="SignalP"/>
    </source>
</evidence>
<dbReference type="InterPro" id="IPR006311">
    <property type="entry name" value="TAT_signal"/>
</dbReference>
<name>A0A1K1SXL6_9PSEU</name>
<dbReference type="AlphaFoldDB" id="A0A1K1SXL6"/>
<proteinExistence type="predicted"/>
<dbReference type="EMBL" id="FPJG01000006">
    <property type="protein sequence ID" value="SFW88605.1"/>
    <property type="molecule type" value="Genomic_DNA"/>
</dbReference>
<organism evidence="2 3">
    <name type="scientific">Amycolatopsis australiensis</name>
    <dbReference type="NCBI Taxonomy" id="546364"/>
    <lineage>
        <taxon>Bacteria</taxon>
        <taxon>Bacillati</taxon>
        <taxon>Actinomycetota</taxon>
        <taxon>Actinomycetes</taxon>
        <taxon>Pseudonocardiales</taxon>
        <taxon>Pseudonocardiaceae</taxon>
        <taxon>Amycolatopsis</taxon>
    </lineage>
</organism>
<accession>A0A1K1SXL6</accession>
<dbReference type="InterPro" id="IPR024520">
    <property type="entry name" value="DUF3558"/>
</dbReference>